<organism evidence="3 4">
    <name type="scientific">Aetokthonos hydrillicola Thurmond2011</name>
    <dbReference type="NCBI Taxonomy" id="2712845"/>
    <lineage>
        <taxon>Bacteria</taxon>
        <taxon>Bacillati</taxon>
        <taxon>Cyanobacteriota</taxon>
        <taxon>Cyanophyceae</taxon>
        <taxon>Nostocales</taxon>
        <taxon>Hapalosiphonaceae</taxon>
        <taxon>Aetokthonos</taxon>
    </lineage>
</organism>
<keyword evidence="4" id="KW-1185">Reference proteome</keyword>
<evidence type="ECO:0000256" key="1">
    <source>
        <dbReference type="SAM" id="Coils"/>
    </source>
</evidence>
<dbReference type="SUPFAM" id="SSF52949">
    <property type="entry name" value="Macro domain-like"/>
    <property type="match status" value="1"/>
</dbReference>
<evidence type="ECO:0000313" key="3">
    <source>
        <dbReference type="EMBL" id="MDR9897795.1"/>
    </source>
</evidence>
<dbReference type="InterPro" id="IPR043472">
    <property type="entry name" value="Macro_dom-like"/>
</dbReference>
<dbReference type="Proteomes" id="UP000667802">
    <property type="component" value="Unassembled WGS sequence"/>
</dbReference>
<evidence type="ECO:0000256" key="2">
    <source>
        <dbReference type="SAM" id="MobiDB-lite"/>
    </source>
</evidence>
<reference evidence="4" key="1">
    <citation type="journal article" date="2021" name="Science">
        <title>Hunting the eagle killer: A cyanobacterial neurotoxin causes vacuolar myelinopathy.</title>
        <authorList>
            <person name="Breinlinger S."/>
            <person name="Phillips T.J."/>
            <person name="Haram B.N."/>
            <person name="Mares J."/>
            <person name="Martinez Yerena J.A."/>
            <person name="Hrouzek P."/>
            <person name="Sobotka R."/>
            <person name="Henderson W.M."/>
            <person name="Schmieder P."/>
            <person name="Williams S.M."/>
            <person name="Lauderdale J.D."/>
            <person name="Wilde H.D."/>
            <person name="Gerrin W."/>
            <person name="Kust A."/>
            <person name="Washington J.W."/>
            <person name="Wagner C."/>
            <person name="Geier B."/>
            <person name="Liebeke M."/>
            <person name="Enke H."/>
            <person name="Niedermeyer T.H.J."/>
            <person name="Wilde S.B."/>
        </authorList>
    </citation>
    <scope>NUCLEOTIDE SEQUENCE [LARGE SCALE GENOMIC DNA]</scope>
    <source>
        <strain evidence="4">Thurmond2011</strain>
    </source>
</reference>
<accession>A0AAP5IF17</accession>
<dbReference type="EMBL" id="JAALHA020000014">
    <property type="protein sequence ID" value="MDR9897795.1"/>
    <property type="molecule type" value="Genomic_DNA"/>
</dbReference>
<dbReference type="RefSeq" id="WP_243902116.1">
    <property type="nucleotide sequence ID" value="NZ_CAWQFN010000488.1"/>
</dbReference>
<keyword evidence="1" id="KW-0175">Coiled coil</keyword>
<gene>
    <name evidence="3" type="ORF">G7B40_024995</name>
</gene>
<protein>
    <submittedName>
        <fullName evidence="3">Uncharacterized protein</fullName>
    </submittedName>
</protein>
<comment type="caution">
    <text evidence="3">The sequence shown here is derived from an EMBL/GenBank/DDBJ whole genome shotgun (WGS) entry which is preliminary data.</text>
</comment>
<name>A0AAP5IF17_9CYAN</name>
<proteinExistence type="predicted"/>
<feature type="region of interest" description="Disordered" evidence="2">
    <location>
        <begin position="2080"/>
        <end position="2105"/>
    </location>
</feature>
<dbReference type="Gene3D" id="3.40.220.10">
    <property type="entry name" value="Leucine Aminopeptidase, subunit E, domain 1"/>
    <property type="match status" value="1"/>
</dbReference>
<feature type="coiled-coil region" evidence="1">
    <location>
        <begin position="274"/>
        <end position="323"/>
    </location>
</feature>
<sequence>MTLLFKHFDTRLKQWVHTDGDPKNIDSILTEELDNTLLEFFFPNKEFSFGQMDDYSTPEDLKNHPDDHVLLLSSKTRLLYGPAECLEVIEKLCPDRKDRGAYGSIFLGSCKNAINEQLNILVVDDATGENGGFLKDEDGWKLVGDCYGQISTELYDRLTKREEQGDKSYRVIQHRFGWRSQDGDDIQYRFGKGTLRPYNIDEIKYADPTNKPKIDLIIPLSSFKGTDKDNPSGPIKPQIKPGLYNQAIWLGEKSQSQKGKTAISQLLASFPRGVKDFAEELENLAQELAETQKDPRKVAQLYCEKYEKRKAFTEQQKASLEQQINAQVTDGTLERQVELSVANPDSEEELDIDDLNEDNPKSEKEDLLMYKIIKADLLGHSQLLETEKVRQELSRFVQNEWRDIALGRTITFNRGMIIPSKELKNGEICVPWFKEDEKILNFRSPFLNSNGLCVSINKHVQDYMGPDGKPLEGIIIVNDEDHKRIQARIDVLKSQGIETDEVDPAETESERQGRDFDGDCIGVELANKYPNFTAEAEYKNLPEQAYAPTVKLKKQSFYREDSTQPPFEEIAIHMSDGISVGIINNHVTALEALESEIEILKTYGSREQQSEYLNQVSGHYKKLFSLENNEKYSKPIREEYREYMNEFVVLSSMQNRTPEIIQQAMEINRLLYRKMIEEACYQNQIAVDLFKSAKTPDMDLIKENKRYLYRDVNYIKDKKLRSIYLNEGIVPKGYSPVELLISQTNKYFQEAQLESRPIIQFQDLFTGVEFTPQQKYTALLAKQEFDTKFNEATHLKRRRETEQGPYAIIQTLQGTQIEITNLTRYGNPRIWKAQTLNIRLEEIQESSRSSERPHKLLAVAQINGEVDPENGQPVYSKLGTVSNQSTIDHKLKAGMTTLGATLIEIKPELSKSQTELLFQQAYESAEAFRTAIPESERQSAAAAAWSISATRQDEVEKEFNNSSEIAESGDKQQVGKHKKVSNFVFVAFPNEIISRLDELQFTDIKLRGIGKEGDSFKEKIWNPEEKYSIEIRASHYPEGHERYGSRLVFVKDSDGQYKEFAVLEQRTGRLPINTKAEVNIVPGEAYTAKATLQEQGKHKIEFTIREISKFSYAGTAFNGEQVTLSIGNVAVPDQTVKIKLDGKTLGELDADSVKQLKEINYLNNGNPLILKFTSISEGENKGAFLIGESPNGNLLRINKVSFYDFKSQTFNDKEYKNVTIEIPPTKDRDAVFLNGEPLGVLHFKQDKEALKQLGVLKHGQLTSISCTLQSNFSHTFIEVDPNTVQYPEIWTKESQAFEVTTNSSTFTQQEVMIEKSTPLLQKIKERPTILFSSQEDRMLGLMGMAVDNYKVDTVTKWLTNHDIEFSQVFPKDAPLETQKGLAVFNLVSHSIPSQTLEMMLEKFGKVLDSTQGRTGIPIISEQAIYFYNPSQKYISEDATQSTQKEAVGLVVPAQDAIEVSSWLSSITLEKQYFIENNCATFVIEKSQLPEGMQQKLSSLLGEPIDVGKVEGYNLYEQKLTLLNEVLYLADSKLSLLPQEVSEYHQRVNSLPNRPQVISEDLNKVDLFSTSVIEPGSAVKSTLDKQFAAQASPSVNPTITQDILAVPSGIIVQQVNCQGKMGAGLAAAIAEKWPKVKQEYLNKKDWQLADVQFVQVSQPREPTLIVANVAGQYSYGTDNKQTDFEALKAGLAKVGQYAKENNLPVYIPDHLGSGLAGGRTPVQKEQTWARVKEIIVETIPDVTIVFKLQEQGIVISGKPIPMNYPLMMHGETNPLPVDTCLDAMRGYGRTHTTRAYEPYKQYSFKEGDIAIATGGDKQVAFRVGKQYRITQEVIADPDYQQQWAQLEKHSAKALSELFTGKQQVWGLHMEPLGDYVDGKIVPFPEPLPIRIQQASTTTQKAVENTDVQVTETKIAPPVNICSGSANPLGAALANPTVLAKQLGSIQGNYPVSFRDNPAVPALKSGPETYQEEKQEGIPFASAEQAYQHYKGTVPLGEPRVQLMAEIIQAKLEQHPKLFQAIQQQGGVKWLESCTHYVTSSRDNYWEGKGKDSPFIRALIDGYSKVLEKSQTAENIGPTITTNTASVSTAEETTLPTSLTSSPKTSNPLAQLKPLNHAVAHHMKKDVAMAEVATQFIGFSAAPPDTPSSTRNYEQAWGERANTGVYSAHDIIMVSGSGPWRGVTGQQILETFNNHYVPLLDKAIASGSSFIVGNAAGTDQLVQQYLQEHGYRLEAQEDGYISASFQGVITSIDSSNTQDVAPTQIPVSPSLGLPAQPLSVPLAAVSPAVTTDQNPFAASSQKIPQTGVMADTVGSYEQATIDSLRNWYSAAEKLGKSEEYKNRIAEVASEFKSGQGLPEKVLIAMTKDMEELRAINRLTQIAQRIGDVLGQPEGSSVQVKIKTYDIFLNPSQKDLTISYKNGATILDIQLGKVYINQVSPGVIQSFEDINNKIDTALSQVKSEYIEM</sequence>
<evidence type="ECO:0000313" key="4">
    <source>
        <dbReference type="Proteomes" id="UP000667802"/>
    </source>
</evidence>
<feature type="compositionally biased region" description="Low complexity" evidence="2">
    <location>
        <begin position="2086"/>
        <end position="2104"/>
    </location>
</feature>